<accession>A0A6T1FIS2</accession>
<name>A0A6T1FIS2_9DINO</name>
<sequence>MMELGGQVQEVDLGDVIERVYVDATGPKVLDVDGSYKGYSCSPERFSVGFHPADHKGIPYSKMTSTERSVALHLVARLNLQTRQRMEQLKLEGGPALRAATRPLFEGPGNPLPVAAAEPPKYKQRPPYFTGLLIKPGGEDAAPARRKSNWWNGQPA</sequence>
<feature type="region of interest" description="Disordered" evidence="1">
    <location>
        <begin position="100"/>
        <end position="156"/>
    </location>
</feature>
<protein>
    <submittedName>
        <fullName evidence="2">Uncharacterized protein</fullName>
    </submittedName>
</protein>
<organism evidence="2">
    <name type="scientific">Alexandrium monilatum</name>
    <dbReference type="NCBI Taxonomy" id="311494"/>
    <lineage>
        <taxon>Eukaryota</taxon>
        <taxon>Sar</taxon>
        <taxon>Alveolata</taxon>
        <taxon>Dinophyceae</taxon>
        <taxon>Gonyaulacales</taxon>
        <taxon>Pyrocystaceae</taxon>
        <taxon>Alexandrium</taxon>
    </lineage>
</organism>
<dbReference type="EMBL" id="HBNR01049221">
    <property type="protein sequence ID" value="CAE4612170.1"/>
    <property type="molecule type" value="Transcribed_RNA"/>
</dbReference>
<evidence type="ECO:0000313" key="3">
    <source>
        <dbReference type="EMBL" id="CAE4612172.1"/>
    </source>
</evidence>
<dbReference type="AlphaFoldDB" id="A0A6T1FIS2"/>
<evidence type="ECO:0000313" key="2">
    <source>
        <dbReference type="EMBL" id="CAE4612170.1"/>
    </source>
</evidence>
<dbReference type="EMBL" id="HBNR01049222">
    <property type="protein sequence ID" value="CAE4612172.1"/>
    <property type="molecule type" value="Transcribed_RNA"/>
</dbReference>
<reference evidence="2" key="1">
    <citation type="submission" date="2021-01" db="EMBL/GenBank/DDBJ databases">
        <authorList>
            <person name="Corre E."/>
            <person name="Pelletier E."/>
            <person name="Niang G."/>
            <person name="Scheremetjew M."/>
            <person name="Finn R."/>
            <person name="Kale V."/>
            <person name="Holt S."/>
            <person name="Cochrane G."/>
            <person name="Meng A."/>
            <person name="Brown T."/>
            <person name="Cohen L."/>
        </authorList>
    </citation>
    <scope>NUCLEOTIDE SEQUENCE</scope>
    <source>
        <strain evidence="2">CCMP3105</strain>
    </source>
</reference>
<gene>
    <name evidence="2" type="ORF">AMON00008_LOCUS34381</name>
    <name evidence="3" type="ORF">AMON00008_LOCUS34382</name>
</gene>
<evidence type="ECO:0000256" key="1">
    <source>
        <dbReference type="SAM" id="MobiDB-lite"/>
    </source>
</evidence>
<proteinExistence type="predicted"/>